<proteinExistence type="predicted"/>
<organism evidence="2 3">
    <name type="scientific">Forsythia ovata</name>
    <dbReference type="NCBI Taxonomy" id="205694"/>
    <lineage>
        <taxon>Eukaryota</taxon>
        <taxon>Viridiplantae</taxon>
        <taxon>Streptophyta</taxon>
        <taxon>Embryophyta</taxon>
        <taxon>Tracheophyta</taxon>
        <taxon>Spermatophyta</taxon>
        <taxon>Magnoliopsida</taxon>
        <taxon>eudicotyledons</taxon>
        <taxon>Gunneridae</taxon>
        <taxon>Pentapetalae</taxon>
        <taxon>asterids</taxon>
        <taxon>lamiids</taxon>
        <taxon>Lamiales</taxon>
        <taxon>Oleaceae</taxon>
        <taxon>Forsythieae</taxon>
        <taxon>Forsythia</taxon>
    </lineage>
</organism>
<reference evidence="3" key="1">
    <citation type="submission" date="2024-07" db="EMBL/GenBank/DDBJ databases">
        <title>Two chromosome-level genome assemblies of Korean endemic species Abeliophyllum distichum and Forsythia ovata (Oleaceae).</title>
        <authorList>
            <person name="Jang H."/>
        </authorList>
    </citation>
    <scope>NUCLEOTIDE SEQUENCE [LARGE SCALE GENOMIC DNA]</scope>
</reference>
<comment type="caution">
    <text evidence="2">The sequence shown here is derived from an EMBL/GenBank/DDBJ whole genome shotgun (WGS) entry which is preliminary data.</text>
</comment>
<sequence length="139" mass="15719">MSILDRVKFLARKINFSEHFQLHCNLMVKSIYHFSANSPSSATKPKGQDNQSAGASSDSSLQQLDEYDLEIEAGSCEQSTYHIDIKRYKKYGIFQTTMINDYQNWSTSSPKMVNVLSGWFQIGSLLNARGKKTSTFSDT</sequence>
<accession>A0ABD1WEL7</accession>
<dbReference type="AlphaFoldDB" id="A0ABD1WEL7"/>
<evidence type="ECO:0000313" key="2">
    <source>
        <dbReference type="EMBL" id="KAL2548113.1"/>
    </source>
</evidence>
<keyword evidence="3" id="KW-1185">Reference proteome</keyword>
<dbReference type="EMBL" id="JBFOLJ010000003">
    <property type="protein sequence ID" value="KAL2548113.1"/>
    <property type="molecule type" value="Genomic_DNA"/>
</dbReference>
<name>A0ABD1WEL7_9LAMI</name>
<evidence type="ECO:0000313" key="3">
    <source>
        <dbReference type="Proteomes" id="UP001604277"/>
    </source>
</evidence>
<gene>
    <name evidence="2" type="ORF">Fot_09643</name>
</gene>
<dbReference type="Proteomes" id="UP001604277">
    <property type="component" value="Unassembled WGS sequence"/>
</dbReference>
<protein>
    <submittedName>
        <fullName evidence="2">Basic leucine zipper 9-like</fullName>
    </submittedName>
</protein>
<feature type="region of interest" description="Disordered" evidence="1">
    <location>
        <begin position="38"/>
        <end position="61"/>
    </location>
</feature>
<evidence type="ECO:0000256" key="1">
    <source>
        <dbReference type="SAM" id="MobiDB-lite"/>
    </source>
</evidence>